<dbReference type="SUPFAM" id="SSF53474">
    <property type="entry name" value="alpha/beta-Hydrolases"/>
    <property type="match status" value="1"/>
</dbReference>
<dbReference type="Gene3D" id="3.40.50.1820">
    <property type="entry name" value="alpha/beta hydrolase"/>
    <property type="match status" value="1"/>
</dbReference>
<protein>
    <submittedName>
        <fullName evidence="1">Alpha/beta-Hydrolases superfamily protein</fullName>
    </submittedName>
</protein>
<dbReference type="PANTHER" id="PTHR42886">
    <property type="entry name" value="RE40534P-RELATED"/>
    <property type="match status" value="1"/>
</dbReference>
<dbReference type="Proteomes" id="UP001604336">
    <property type="component" value="Unassembled WGS sequence"/>
</dbReference>
<evidence type="ECO:0000313" key="2">
    <source>
        <dbReference type="Proteomes" id="UP001604336"/>
    </source>
</evidence>
<gene>
    <name evidence="1" type="ORF">Adt_33116</name>
</gene>
<proteinExistence type="predicted"/>
<dbReference type="AlphaFoldDB" id="A0ABD1QVB8"/>
<reference evidence="2" key="1">
    <citation type="submission" date="2024-07" db="EMBL/GenBank/DDBJ databases">
        <title>Two chromosome-level genome assemblies of Korean endemic species Abeliophyllum distichum and Forsythia ovata (Oleaceae).</title>
        <authorList>
            <person name="Jang H."/>
        </authorList>
    </citation>
    <scope>NUCLEOTIDE SEQUENCE [LARGE SCALE GENOMIC DNA]</scope>
</reference>
<dbReference type="EMBL" id="JBFOLK010000010">
    <property type="protein sequence ID" value="KAL2480150.1"/>
    <property type="molecule type" value="Genomic_DNA"/>
</dbReference>
<keyword evidence="2" id="KW-1185">Reference proteome</keyword>
<accession>A0ABD1QVB8</accession>
<name>A0ABD1QVB8_9LAMI</name>
<dbReference type="InterPro" id="IPR029058">
    <property type="entry name" value="AB_hydrolase_fold"/>
</dbReference>
<dbReference type="PANTHER" id="PTHR42886:SF53">
    <property type="entry name" value="ALPHA_BETA-HYDROLASES SUPERFAMILY PROTEIN"/>
    <property type="match status" value="1"/>
</dbReference>
<comment type="caution">
    <text evidence="1">The sequence shown here is derived from an EMBL/GenBank/DDBJ whole genome shotgun (WGS) entry which is preliminary data.</text>
</comment>
<evidence type="ECO:0000313" key="1">
    <source>
        <dbReference type="EMBL" id="KAL2480150.1"/>
    </source>
</evidence>
<organism evidence="1 2">
    <name type="scientific">Abeliophyllum distichum</name>
    <dbReference type="NCBI Taxonomy" id="126358"/>
    <lineage>
        <taxon>Eukaryota</taxon>
        <taxon>Viridiplantae</taxon>
        <taxon>Streptophyta</taxon>
        <taxon>Embryophyta</taxon>
        <taxon>Tracheophyta</taxon>
        <taxon>Spermatophyta</taxon>
        <taxon>Magnoliopsida</taxon>
        <taxon>eudicotyledons</taxon>
        <taxon>Gunneridae</taxon>
        <taxon>Pentapetalae</taxon>
        <taxon>asterids</taxon>
        <taxon>lamiids</taxon>
        <taxon>Lamiales</taxon>
        <taxon>Oleaceae</taxon>
        <taxon>Forsythieae</taxon>
        <taxon>Abeliophyllum</taxon>
    </lineage>
</organism>
<sequence>MQSEYVYSHSIVVTTSNIPRFIAPNLLGNGHSVPDIDSLLIIGRNAGGNAVLLYASKYHDIPAVVNVSGRYDLKRSIEERLDKEFLERIEKDGYMDVKTRKGEFNFRVTKESLTERLKTNMHEAYLSIDKRCRLP</sequence>